<organism evidence="1 2">
    <name type="scientific">Leminorella grimontii</name>
    <dbReference type="NCBI Taxonomy" id="82981"/>
    <lineage>
        <taxon>Bacteria</taxon>
        <taxon>Pseudomonadati</taxon>
        <taxon>Pseudomonadota</taxon>
        <taxon>Gammaproteobacteria</taxon>
        <taxon>Enterobacterales</taxon>
        <taxon>Budviciaceae</taxon>
        <taxon>Leminorella</taxon>
    </lineage>
</organism>
<comment type="caution">
    <text evidence="1">The sequence shown here is derived from an EMBL/GenBank/DDBJ whole genome shotgun (WGS) entry which is preliminary data.</text>
</comment>
<reference evidence="1" key="1">
    <citation type="submission" date="2022-06" db="EMBL/GenBank/DDBJ databases">
        <title>Draft genome sequences of Leminorella grimontii str. JCM5902.</title>
        <authorList>
            <person name="Wakabayashi Y."/>
            <person name="Kojima K."/>
        </authorList>
    </citation>
    <scope>NUCLEOTIDE SEQUENCE</scope>
    <source>
        <strain evidence="1">JCM 5902</strain>
    </source>
</reference>
<accession>A0AAV5N420</accession>
<evidence type="ECO:0000313" key="2">
    <source>
        <dbReference type="Proteomes" id="UP001058124"/>
    </source>
</evidence>
<dbReference type="Proteomes" id="UP001058124">
    <property type="component" value="Unassembled WGS sequence"/>
</dbReference>
<dbReference type="EMBL" id="BRLH01000002">
    <property type="protein sequence ID" value="GKX55422.1"/>
    <property type="molecule type" value="Genomic_DNA"/>
</dbReference>
<protein>
    <recommendedName>
        <fullName evidence="3">DUF5862 domain-containing protein</fullName>
    </recommendedName>
</protein>
<sequence length="101" mass="10174">MRELSSAEIEQVNGAGFVQDAFASVGEVAGSVFGGVGLSVVQGIANKFSPALGEGIKLLSSAGSASGSTVGRLAGYALGGFVEGTFSGLFSGFKNQFTFWK</sequence>
<name>A0AAV5N420_9GAMM</name>
<keyword evidence="2" id="KW-1185">Reference proteome</keyword>
<gene>
    <name evidence="1" type="ORF">SOASR030_15340</name>
</gene>
<proteinExistence type="predicted"/>
<evidence type="ECO:0000313" key="1">
    <source>
        <dbReference type="EMBL" id="GKX55422.1"/>
    </source>
</evidence>
<dbReference type="AlphaFoldDB" id="A0AAV5N420"/>
<dbReference type="RefSeq" id="WP_027275639.1">
    <property type="nucleotide sequence ID" value="NZ_BRLH01000002.1"/>
</dbReference>
<evidence type="ECO:0008006" key="3">
    <source>
        <dbReference type="Google" id="ProtNLM"/>
    </source>
</evidence>